<dbReference type="STRING" id="27349.A0A0L6UQG5"/>
<feature type="compositionally biased region" description="Polar residues" evidence="1">
    <location>
        <begin position="353"/>
        <end position="373"/>
    </location>
</feature>
<feature type="compositionally biased region" description="Polar residues" evidence="1">
    <location>
        <begin position="232"/>
        <end position="248"/>
    </location>
</feature>
<dbReference type="AlphaFoldDB" id="A0A0L6UQG5"/>
<reference evidence="2 3" key="1">
    <citation type="submission" date="2015-08" db="EMBL/GenBank/DDBJ databases">
        <title>Next Generation Sequencing and Analysis of the Genome of Puccinia sorghi L Schw, the Causal Agent of Maize Common Rust.</title>
        <authorList>
            <person name="Rochi L."/>
            <person name="Burguener G."/>
            <person name="Darino M."/>
            <person name="Turjanski A."/>
            <person name="Kreff E."/>
            <person name="Dieguez M.J."/>
            <person name="Sacco F."/>
        </authorList>
    </citation>
    <scope>NUCLEOTIDE SEQUENCE [LARGE SCALE GENOMIC DNA]</scope>
    <source>
        <strain evidence="2 3">RO10H11247</strain>
    </source>
</reference>
<evidence type="ECO:0000313" key="3">
    <source>
        <dbReference type="Proteomes" id="UP000037035"/>
    </source>
</evidence>
<accession>A0A0L6UQG5</accession>
<comment type="caution">
    <text evidence="2">The sequence shown here is derived from an EMBL/GenBank/DDBJ whole genome shotgun (WGS) entry which is preliminary data.</text>
</comment>
<protein>
    <submittedName>
        <fullName evidence="2">Uncharacterized protein</fullName>
    </submittedName>
</protein>
<evidence type="ECO:0000313" key="2">
    <source>
        <dbReference type="EMBL" id="KNZ50778.1"/>
    </source>
</evidence>
<gene>
    <name evidence="2" type="ORF">VP01_4242g1</name>
</gene>
<feature type="compositionally biased region" description="Basic residues" evidence="1">
    <location>
        <begin position="65"/>
        <end position="78"/>
    </location>
</feature>
<feature type="compositionally biased region" description="Basic and acidic residues" evidence="1">
    <location>
        <begin position="472"/>
        <end position="482"/>
    </location>
</feature>
<dbReference type="EMBL" id="LAVV01009327">
    <property type="protein sequence ID" value="KNZ50778.1"/>
    <property type="molecule type" value="Genomic_DNA"/>
</dbReference>
<proteinExistence type="predicted"/>
<feature type="compositionally biased region" description="Polar residues" evidence="1">
    <location>
        <begin position="107"/>
        <end position="124"/>
    </location>
</feature>
<feature type="compositionally biased region" description="Basic and acidic residues" evidence="1">
    <location>
        <begin position="92"/>
        <end position="102"/>
    </location>
</feature>
<feature type="compositionally biased region" description="Low complexity" evidence="1">
    <location>
        <begin position="18"/>
        <end position="34"/>
    </location>
</feature>
<evidence type="ECO:0000256" key="1">
    <source>
        <dbReference type="SAM" id="MobiDB-lite"/>
    </source>
</evidence>
<sequence length="605" mass="64867">MKSLLRRVSRSRQKLKMPKTNTKTPPQTTTLTTNSRSKISLNKRRPLSRNNTQLTLTKTTATNNYHHHKNTKNKKKGAFKGALDPDPEDEQHEQQTQKKDDQVWVSEPSTRCTTPNQQQNQLENTPIKLELQLPNPLPLPPLSHHQQKSPSPPPHQPTITPSSLLSSSTSSTSSSSSSSSSSINEESLPDPPETRGRSKSRHRTNEPTIEPVPRPRQVSLSQPAASTPPAIPNSSEQLSQTTTPSPTMLPNKGKAKASPGSSKPPRGNRSSVNSVRSLSSLVILHNDAHLKAPNTTRLALKRVDSAASIVLPPKIDTTEAVITLNGKAAFNPTLMSISDFPSEISPASPLPNTPTSSPVATTSKTCTMSNSPPSFQPDELSRLPQPPSPTSVNLEQSECALRLKKYSNATRPRHLVNVRAANEPPSGLISSLLSPGLTFKSRRSDPHPGAGYFDSFKSLVGISSLAEQVTEEEGHSKAEPDRSSTLASRSSPRPVHALTGTLSQSKRDATPGVSLNGVRYPFVQSQKLLGHARPAQPKPAIPGMMTTCGPLPVQSKFLGPRPAPPATSPQPEPSASSRSSQSRPSVVNCTAPKAAGPSAGSRKSC</sequence>
<feature type="compositionally biased region" description="Low complexity" evidence="1">
    <location>
        <begin position="50"/>
        <end position="64"/>
    </location>
</feature>
<keyword evidence="3" id="KW-1185">Reference proteome</keyword>
<feature type="compositionally biased region" description="Basic residues" evidence="1">
    <location>
        <begin position="1"/>
        <end position="17"/>
    </location>
</feature>
<feature type="compositionally biased region" description="Low complexity" evidence="1">
    <location>
        <begin position="157"/>
        <end position="182"/>
    </location>
</feature>
<dbReference type="VEuPathDB" id="FungiDB:VP01_4242g1"/>
<feature type="region of interest" description="Disordered" evidence="1">
    <location>
        <begin position="1"/>
        <end position="273"/>
    </location>
</feature>
<feature type="region of interest" description="Disordered" evidence="1">
    <location>
        <begin position="549"/>
        <end position="605"/>
    </location>
</feature>
<feature type="compositionally biased region" description="Low complexity" evidence="1">
    <location>
        <begin position="573"/>
        <end position="585"/>
    </location>
</feature>
<feature type="region of interest" description="Disordered" evidence="1">
    <location>
        <begin position="467"/>
        <end position="515"/>
    </location>
</feature>
<feature type="compositionally biased region" description="Pro residues" evidence="1">
    <location>
        <begin position="561"/>
        <end position="572"/>
    </location>
</feature>
<feature type="region of interest" description="Disordered" evidence="1">
    <location>
        <begin position="345"/>
        <end position="394"/>
    </location>
</feature>
<dbReference type="Proteomes" id="UP000037035">
    <property type="component" value="Unassembled WGS sequence"/>
</dbReference>
<feature type="compositionally biased region" description="Low complexity" evidence="1">
    <location>
        <begin position="256"/>
        <end position="273"/>
    </location>
</feature>
<organism evidence="2 3">
    <name type="scientific">Puccinia sorghi</name>
    <dbReference type="NCBI Taxonomy" id="27349"/>
    <lineage>
        <taxon>Eukaryota</taxon>
        <taxon>Fungi</taxon>
        <taxon>Dikarya</taxon>
        <taxon>Basidiomycota</taxon>
        <taxon>Pucciniomycotina</taxon>
        <taxon>Pucciniomycetes</taxon>
        <taxon>Pucciniales</taxon>
        <taxon>Pucciniaceae</taxon>
        <taxon>Puccinia</taxon>
    </lineage>
</organism>
<name>A0A0L6UQG5_9BASI</name>
<dbReference type="OrthoDB" id="2507669at2759"/>